<organism evidence="1 2">
    <name type="scientific">Leucogyrophana mollusca</name>
    <dbReference type="NCBI Taxonomy" id="85980"/>
    <lineage>
        <taxon>Eukaryota</taxon>
        <taxon>Fungi</taxon>
        <taxon>Dikarya</taxon>
        <taxon>Basidiomycota</taxon>
        <taxon>Agaricomycotina</taxon>
        <taxon>Agaricomycetes</taxon>
        <taxon>Agaricomycetidae</taxon>
        <taxon>Boletales</taxon>
        <taxon>Boletales incertae sedis</taxon>
        <taxon>Leucogyrophana</taxon>
    </lineage>
</organism>
<evidence type="ECO:0000313" key="1">
    <source>
        <dbReference type="EMBL" id="KAH7916984.1"/>
    </source>
</evidence>
<evidence type="ECO:0000313" key="2">
    <source>
        <dbReference type="Proteomes" id="UP000790709"/>
    </source>
</evidence>
<dbReference type="Proteomes" id="UP000790709">
    <property type="component" value="Unassembled WGS sequence"/>
</dbReference>
<name>A0ACB8AVH6_9AGAM</name>
<accession>A0ACB8AVH6</accession>
<comment type="caution">
    <text evidence="1">The sequence shown here is derived from an EMBL/GenBank/DDBJ whole genome shotgun (WGS) entry which is preliminary data.</text>
</comment>
<feature type="non-terminal residue" evidence="1">
    <location>
        <position position="1"/>
    </location>
</feature>
<gene>
    <name evidence="1" type="ORF">BV22DRAFT_1135814</name>
</gene>
<dbReference type="EMBL" id="MU267382">
    <property type="protein sequence ID" value="KAH7916984.1"/>
    <property type="molecule type" value="Genomic_DNA"/>
</dbReference>
<reference evidence="1" key="1">
    <citation type="journal article" date="2021" name="New Phytol.">
        <title>Evolutionary innovations through gain and loss of genes in the ectomycorrhizal Boletales.</title>
        <authorList>
            <person name="Wu G."/>
            <person name="Miyauchi S."/>
            <person name="Morin E."/>
            <person name="Kuo A."/>
            <person name="Drula E."/>
            <person name="Varga T."/>
            <person name="Kohler A."/>
            <person name="Feng B."/>
            <person name="Cao Y."/>
            <person name="Lipzen A."/>
            <person name="Daum C."/>
            <person name="Hundley H."/>
            <person name="Pangilinan J."/>
            <person name="Johnson J."/>
            <person name="Barry K."/>
            <person name="LaButti K."/>
            <person name="Ng V."/>
            <person name="Ahrendt S."/>
            <person name="Min B."/>
            <person name="Choi I.G."/>
            <person name="Park H."/>
            <person name="Plett J.M."/>
            <person name="Magnuson J."/>
            <person name="Spatafora J.W."/>
            <person name="Nagy L.G."/>
            <person name="Henrissat B."/>
            <person name="Grigoriev I.V."/>
            <person name="Yang Z.L."/>
            <person name="Xu J."/>
            <person name="Martin F.M."/>
        </authorList>
    </citation>
    <scope>NUCLEOTIDE SEQUENCE</scope>
    <source>
        <strain evidence="1">KUC20120723A-06</strain>
    </source>
</reference>
<keyword evidence="2" id="KW-1185">Reference proteome</keyword>
<protein>
    <submittedName>
        <fullName evidence="1">Uncharacterized protein</fullName>
    </submittedName>
</protein>
<proteinExistence type="predicted"/>
<sequence length="181" mass="20195">RSLPKTSKGNKESADLEELEKYKAIVRKATILRDSAIRCNKCQLPSTKPYTLRGCGHSYCLSCIRTAFNACLEEQLEGRRAPVKLHAPFTSHKLKELLRLKYIFVPLYFCPTCGDCQTEKPKKNAGLIELINALTDILGAPLVTAEHRVQPQPEGKNIWAGVYVDEEDSDEEGDSDSEAAQ</sequence>